<dbReference type="EMBL" id="KZ992830">
    <property type="protein sequence ID" value="RKP06720.1"/>
    <property type="molecule type" value="Genomic_DNA"/>
</dbReference>
<sequence length="336" mass="35710">MKKKKKKAKKKTTMVVMPSRPRRRNMRHSQASVGRSVGLAVPVSAQTKEGQLPRVRAFAENAASKLRSPLYMANHKSRVPPPSQVDRTETRRGKVCQAWVNGDRMAAGKDGSSSSVSKAAVKQKGEGTLDKRTRVRCRTNIDGSAVTAVVVADGTSVAEDNGVAASGKGQKRPWLRSWQVAATSVAAATVAKRDGGGRNDGRDGDGDASEVVCRLSAWIYGAAPRHGIATARGSIALQEAAEAGDDGAHCTPPMGLQECGGGGRQADKRMGGRMGGASAWRRSGGCDAHRQQRVRHLSYAVPCSIVPCTCNAYVDRSAIDTARHLRLSRSAERNGM</sequence>
<protein>
    <submittedName>
        <fullName evidence="2">Uncharacterized protein</fullName>
    </submittedName>
</protein>
<evidence type="ECO:0000313" key="2">
    <source>
        <dbReference type="EMBL" id="RKP06720.1"/>
    </source>
</evidence>
<accession>A0A4P9XN40</accession>
<feature type="region of interest" description="Disordered" evidence="1">
    <location>
        <begin position="105"/>
        <end position="127"/>
    </location>
</feature>
<feature type="compositionally biased region" description="Basic residues" evidence="1">
    <location>
        <begin position="1"/>
        <end position="12"/>
    </location>
</feature>
<gene>
    <name evidence="2" type="ORF">THASP1DRAFT_25017</name>
</gene>
<dbReference type="AlphaFoldDB" id="A0A4P9XN40"/>
<proteinExistence type="predicted"/>
<feature type="region of interest" description="Disordered" evidence="1">
    <location>
        <begin position="1"/>
        <end position="37"/>
    </location>
</feature>
<dbReference type="Proteomes" id="UP000271241">
    <property type="component" value="Unassembled WGS sequence"/>
</dbReference>
<organism evidence="2 3">
    <name type="scientific">Thamnocephalis sphaerospora</name>
    <dbReference type="NCBI Taxonomy" id="78915"/>
    <lineage>
        <taxon>Eukaryota</taxon>
        <taxon>Fungi</taxon>
        <taxon>Fungi incertae sedis</taxon>
        <taxon>Zoopagomycota</taxon>
        <taxon>Zoopagomycotina</taxon>
        <taxon>Zoopagomycetes</taxon>
        <taxon>Zoopagales</taxon>
        <taxon>Sigmoideomycetaceae</taxon>
        <taxon>Thamnocephalis</taxon>
    </lineage>
</organism>
<keyword evidence="3" id="KW-1185">Reference proteome</keyword>
<evidence type="ECO:0000256" key="1">
    <source>
        <dbReference type="SAM" id="MobiDB-lite"/>
    </source>
</evidence>
<reference evidence="3" key="1">
    <citation type="journal article" date="2018" name="Nat. Microbiol.">
        <title>Leveraging single-cell genomics to expand the fungal tree of life.</title>
        <authorList>
            <person name="Ahrendt S.R."/>
            <person name="Quandt C.A."/>
            <person name="Ciobanu D."/>
            <person name="Clum A."/>
            <person name="Salamov A."/>
            <person name="Andreopoulos B."/>
            <person name="Cheng J.F."/>
            <person name="Woyke T."/>
            <person name="Pelin A."/>
            <person name="Henrissat B."/>
            <person name="Reynolds N.K."/>
            <person name="Benny G.L."/>
            <person name="Smith M.E."/>
            <person name="James T.Y."/>
            <person name="Grigoriev I.V."/>
        </authorList>
    </citation>
    <scope>NUCLEOTIDE SEQUENCE [LARGE SCALE GENOMIC DNA]</scope>
    <source>
        <strain evidence="3">RSA 1356</strain>
    </source>
</reference>
<evidence type="ECO:0000313" key="3">
    <source>
        <dbReference type="Proteomes" id="UP000271241"/>
    </source>
</evidence>
<name>A0A4P9XN40_9FUNG</name>
<feature type="compositionally biased region" description="Low complexity" evidence="1">
    <location>
        <begin position="108"/>
        <end position="122"/>
    </location>
</feature>